<gene>
    <name evidence="2" type="ORF">MYP_3744</name>
</gene>
<feature type="compositionally biased region" description="Polar residues" evidence="1">
    <location>
        <begin position="16"/>
        <end position="30"/>
    </location>
</feature>
<comment type="caution">
    <text evidence="2">The sequence shown here is derived from an EMBL/GenBank/DDBJ whole genome shotgun (WGS) entry which is preliminary data.</text>
</comment>
<feature type="region of interest" description="Disordered" evidence="1">
    <location>
        <begin position="1"/>
        <end position="35"/>
    </location>
</feature>
<evidence type="ECO:0000256" key="1">
    <source>
        <dbReference type="SAM" id="MobiDB-lite"/>
    </source>
</evidence>
<reference evidence="2 3" key="1">
    <citation type="submission" date="2014-09" db="EMBL/GenBank/DDBJ databases">
        <title>Sporocytophaga myxococcoides PG-01 genome sequencing.</title>
        <authorList>
            <person name="Liu L."/>
            <person name="Gao P.J."/>
            <person name="Chen G.J."/>
            <person name="Wang L.S."/>
        </authorList>
    </citation>
    <scope>NUCLEOTIDE SEQUENCE [LARGE SCALE GENOMIC DNA]</scope>
    <source>
        <strain evidence="2 3">PG-01</strain>
    </source>
</reference>
<dbReference type="EMBL" id="BBLT01000008">
    <property type="protein sequence ID" value="GAL86514.1"/>
    <property type="molecule type" value="Genomic_DNA"/>
</dbReference>
<sequence length="69" mass="8194">MTDSNPCYKKKDKQDNPNTPEVFSYPNNIPYSKRYNKKNKERNGIKYNIDPDGVMFPNEKLSYTQEKQT</sequence>
<evidence type="ECO:0000313" key="2">
    <source>
        <dbReference type="EMBL" id="GAL86514.1"/>
    </source>
</evidence>
<dbReference type="Proteomes" id="UP000030185">
    <property type="component" value="Unassembled WGS sequence"/>
</dbReference>
<dbReference type="AlphaFoldDB" id="A0A098LJ73"/>
<keyword evidence="3" id="KW-1185">Reference proteome</keyword>
<protein>
    <submittedName>
        <fullName evidence="2">Uncharacterized protein</fullName>
    </submittedName>
</protein>
<name>A0A098LJ73_9BACT</name>
<organism evidence="2 3">
    <name type="scientific">Sporocytophaga myxococcoides</name>
    <dbReference type="NCBI Taxonomy" id="153721"/>
    <lineage>
        <taxon>Bacteria</taxon>
        <taxon>Pseudomonadati</taxon>
        <taxon>Bacteroidota</taxon>
        <taxon>Cytophagia</taxon>
        <taxon>Cytophagales</taxon>
        <taxon>Cytophagaceae</taxon>
        <taxon>Sporocytophaga</taxon>
    </lineage>
</organism>
<accession>A0A098LJ73</accession>
<evidence type="ECO:0000313" key="3">
    <source>
        <dbReference type="Proteomes" id="UP000030185"/>
    </source>
</evidence>
<proteinExistence type="predicted"/>